<sequence length="38" mass="4210">MSASVGRKEFLVLFVQKSQQPAKFQEINCGILACLGHM</sequence>
<dbReference type="AlphaFoldDB" id="A0A0A9B3G9"/>
<protein>
    <submittedName>
        <fullName evidence="1">Uncharacterized protein</fullName>
    </submittedName>
</protein>
<reference evidence="1" key="1">
    <citation type="submission" date="2014-09" db="EMBL/GenBank/DDBJ databases">
        <authorList>
            <person name="Magalhaes I.L.F."/>
            <person name="Oliveira U."/>
            <person name="Santos F.R."/>
            <person name="Vidigal T.H.D.A."/>
            <person name="Brescovit A.D."/>
            <person name="Santos A.J."/>
        </authorList>
    </citation>
    <scope>NUCLEOTIDE SEQUENCE</scope>
    <source>
        <tissue evidence="1">Shoot tissue taken approximately 20 cm above the soil surface</tissue>
    </source>
</reference>
<evidence type="ECO:0000313" key="1">
    <source>
        <dbReference type="EMBL" id="JAD53877.1"/>
    </source>
</evidence>
<reference evidence="1" key="2">
    <citation type="journal article" date="2015" name="Data Brief">
        <title>Shoot transcriptome of the giant reed, Arundo donax.</title>
        <authorList>
            <person name="Barrero R.A."/>
            <person name="Guerrero F.D."/>
            <person name="Moolhuijzen P."/>
            <person name="Goolsby J.A."/>
            <person name="Tidwell J."/>
            <person name="Bellgard S.E."/>
            <person name="Bellgard M.I."/>
        </authorList>
    </citation>
    <scope>NUCLEOTIDE SEQUENCE</scope>
    <source>
        <tissue evidence="1">Shoot tissue taken approximately 20 cm above the soil surface</tissue>
    </source>
</reference>
<proteinExistence type="predicted"/>
<accession>A0A0A9B3G9</accession>
<dbReference type="EMBL" id="GBRH01244018">
    <property type="protein sequence ID" value="JAD53877.1"/>
    <property type="molecule type" value="Transcribed_RNA"/>
</dbReference>
<organism evidence="1">
    <name type="scientific">Arundo donax</name>
    <name type="common">Giant reed</name>
    <name type="synonym">Donax arundinaceus</name>
    <dbReference type="NCBI Taxonomy" id="35708"/>
    <lineage>
        <taxon>Eukaryota</taxon>
        <taxon>Viridiplantae</taxon>
        <taxon>Streptophyta</taxon>
        <taxon>Embryophyta</taxon>
        <taxon>Tracheophyta</taxon>
        <taxon>Spermatophyta</taxon>
        <taxon>Magnoliopsida</taxon>
        <taxon>Liliopsida</taxon>
        <taxon>Poales</taxon>
        <taxon>Poaceae</taxon>
        <taxon>PACMAD clade</taxon>
        <taxon>Arundinoideae</taxon>
        <taxon>Arundineae</taxon>
        <taxon>Arundo</taxon>
    </lineage>
</organism>
<name>A0A0A9B3G9_ARUDO</name>